<proteinExistence type="predicted"/>
<evidence type="ECO:0000313" key="1">
    <source>
        <dbReference type="EMBL" id="KAK8086380.1"/>
    </source>
</evidence>
<evidence type="ECO:0000313" key="2">
    <source>
        <dbReference type="Proteomes" id="UP001480595"/>
    </source>
</evidence>
<reference evidence="1 2" key="1">
    <citation type="submission" date="2023-01" db="EMBL/GenBank/DDBJ databases">
        <title>Analysis of 21 Apiospora genomes using comparative genomics revels a genus with tremendous synthesis potential of carbohydrate active enzymes and secondary metabolites.</title>
        <authorList>
            <person name="Sorensen T."/>
        </authorList>
    </citation>
    <scope>NUCLEOTIDE SEQUENCE [LARGE SCALE GENOMIC DNA]</scope>
    <source>
        <strain evidence="1 2">CBS 135458</strain>
    </source>
</reference>
<accession>A0ABR1WT96</accession>
<name>A0ABR1WT96_9PEZI</name>
<dbReference type="GeneID" id="92085826"/>
<sequence>MAGHDDGIFDALRKFGHLLQSAARPLPTQTGDGTYLEEEHQSNILEDLASLGISDVNTLLELLERGISGNKLIDDRTMFTEHLITLASKLPPDSANRAKLSNAFTLEIWNSLDHPPRMRAWRPLQLPPS</sequence>
<organism evidence="1 2">
    <name type="scientific">Apiospora phragmitis</name>
    <dbReference type="NCBI Taxonomy" id="2905665"/>
    <lineage>
        <taxon>Eukaryota</taxon>
        <taxon>Fungi</taxon>
        <taxon>Dikarya</taxon>
        <taxon>Ascomycota</taxon>
        <taxon>Pezizomycotina</taxon>
        <taxon>Sordariomycetes</taxon>
        <taxon>Xylariomycetidae</taxon>
        <taxon>Amphisphaeriales</taxon>
        <taxon>Apiosporaceae</taxon>
        <taxon>Apiospora</taxon>
    </lineage>
</organism>
<dbReference type="EMBL" id="JAQQWL010000002">
    <property type="protein sequence ID" value="KAK8086380.1"/>
    <property type="molecule type" value="Genomic_DNA"/>
</dbReference>
<comment type="caution">
    <text evidence="1">The sequence shown here is derived from an EMBL/GenBank/DDBJ whole genome shotgun (WGS) entry which is preliminary data.</text>
</comment>
<keyword evidence="2" id="KW-1185">Reference proteome</keyword>
<gene>
    <name evidence="1" type="ORF">PG994_001354</name>
</gene>
<dbReference type="RefSeq" id="XP_066720904.1">
    <property type="nucleotide sequence ID" value="XM_066852763.1"/>
</dbReference>
<dbReference type="Proteomes" id="UP001480595">
    <property type="component" value="Unassembled WGS sequence"/>
</dbReference>
<protein>
    <submittedName>
        <fullName evidence="1">Uncharacterized protein</fullName>
    </submittedName>
</protein>